<dbReference type="Pfam" id="PF19305">
    <property type="entry name" value="MmgE_PrpD_C"/>
    <property type="match status" value="1"/>
</dbReference>
<dbReference type="InterPro" id="IPR045337">
    <property type="entry name" value="MmgE_PrpD_C"/>
</dbReference>
<gene>
    <name evidence="4" type="ORF">SAMN05444171_5126</name>
</gene>
<evidence type="ECO:0000256" key="1">
    <source>
        <dbReference type="ARBA" id="ARBA00006174"/>
    </source>
</evidence>
<dbReference type="OrthoDB" id="9795089at2"/>
<accession>A0A1M7D1M5</accession>
<dbReference type="SUPFAM" id="SSF103378">
    <property type="entry name" value="2-methylcitrate dehydratase PrpD"/>
    <property type="match status" value="1"/>
</dbReference>
<comment type="similarity">
    <text evidence="1">Belongs to the PrpD family.</text>
</comment>
<dbReference type="RefSeq" id="WP_074825006.1">
    <property type="nucleotide sequence ID" value="NZ_FNTI01000001.1"/>
</dbReference>
<dbReference type="GO" id="GO:0016829">
    <property type="term" value="F:lyase activity"/>
    <property type="evidence" value="ECO:0007669"/>
    <property type="project" value="InterPro"/>
</dbReference>
<dbReference type="InterPro" id="IPR045336">
    <property type="entry name" value="MmgE_PrpD_N"/>
</dbReference>
<evidence type="ECO:0000259" key="2">
    <source>
        <dbReference type="Pfam" id="PF03972"/>
    </source>
</evidence>
<dbReference type="PANTHER" id="PTHR16943">
    <property type="entry name" value="2-METHYLCITRATE DEHYDRATASE-RELATED"/>
    <property type="match status" value="1"/>
</dbReference>
<dbReference type="EMBL" id="FNTI01000001">
    <property type="protein sequence ID" value="SED77820.1"/>
    <property type="molecule type" value="Genomic_DNA"/>
</dbReference>
<evidence type="ECO:0000259" key="3">
    <source>
        <dbReference type="Pfam" id="PF19305"/>
    </source>
</evidence>
<name>A0A1M7D1M5_9BRAD</name>
<dbReference type="InterPro" id="IPR042188">
    <property type="entry name" value="MmgE/PrpD_sf_2"/>
</dbReference>
<dbReference type="InterPro" id="IPR005656">
    <property type="entry name" value="MmgE_PrpD"/>
</dbReference>
<dbReference type="Pfam" id="PF03972">
    <property type="entry name" value="MmgE_PrpD_N"/>
    <property type="match status" value="1"/>
</dbReference>
<proteinExistence type="inferred from homology"/>
<evidence type="ECO:0000313" key="5">
    <source>
        <dbReference type="Proteomes" id="UP000183208"/>
    </source>
</evidence>
<dbReference type="Gene3D" id="3.30.1330.120">
    <property type="entry name" value="2-methylcitrate dehydratase PrpD"/>
    <property type="match status" value="1"/>
</dbReference>
<dbReference type="InterPro" id="IPR036148">
    <property type="entry name" value="MmgE/PrpD_sf"/>
</dbReference>
<organism evidence="4 5">
    <name type="scientific">Bradyrhizobium lablabi</name>
    <dbReference type="NCBI Taxonomy" id="722472"/>
    <lineage>
        <taxon>Bacteria</taxon>
        <taxon>Pseudomonadati</taxon>
        <taxon>Pseudomonadota</taxon>
        <taxon>Alphaproteobacteria</taxon>
        <taxon>Hyphomicrobiales</taxon>
        <taxon>Nitrobacteraceae</taxon>
        <taxon>Bradyrhizobium</taxon>
    </lineage>
</organism>
<evidence type="ECO:0000313" key="4">
    <source>
        <dbReference type="EMBL" id="SED77820.1"/>
    </source>
</evidence>
<sequence length="469" mass="48855">MLDKTSVSAAATKPARMLAEFAAGLTFENIPAPVLHRAKLLILDALGCGLASNAYDFADVAVAGATALGGEGTCSVIGRDVRLPVRDAALANGMLIHGLDFDDTHLNSIIHATAACLPCALTFGESRGIDGKALLVAYAAGMETAIRVGAAVKGGFHHAGFHATGLVAHFSSAVVAARILGLPADGIVAAQGIAASTASGVQVFLEEGAWTKRMHPGWAAVAGITAAVLAEKGFKAPTRPYEGRFGFFATHIQHPPAPIDLNAELTNLGEVWELAETAIKPYPVCHFIHGCADAAIELHAGINPADIAHVEAYLPRDTMPIVAEPAAAKTHPTNEYEAKFSAQFVIATCLIKGAFGLADLMPAALADPAVLDLTRRVTCAIDPDTAFPAYFSGGVRVTLKDGRSLFKHIRVNSGAGERALDEAAVSRKFLASAVLSIPLAHAARIREAVLKLEAHSATEIAALLRSQRT</sequence>
<dbReference type="Proteomes" id="UP000183208">
    <property type="component" value="Unassembled WGS sequence"/>
</dbReference>
<feature type="domain" description="MmgE/PrpD N-terminal" evidence="2">
    <location>
        <begin position="17"/>
        <end position="255"/>
    </location>
</feature>
<reference evidence="4 5" key="1">
    <citation type="submission" date="2016-10" db="EMBL/GenBank/DDBJ databases">
        <authorList>
            <person name="de Groot N.N."/>
        </authorList>
    </citation>
    <scope>NUCLEOTIDE SEQUENCE [LARGE SCALE GENOMIC DNA]</scope>
    <source>
        <strain evidence="4 5">GAS522</strain>
    </source>
</reference>
<dbReference type="AlphaFoldDB" id="A0A1M7D1M5"/>
<protein>
    <submittedName>
        <fullName evidence="4">2-methylcitrate dehydratase PrpD</fullName>
    </submittedName>
</protein>
<dbReference type="InterPro" id="IPR042183">
    <property type="entry name" value="MmgE/PrpD_sf_1"/>
</dbReference>
<feature type="domain" description="MmgE/PrpD C-terminal" evidence="3">
    <location>
        <begin position="282"/>
        <end position="453"/>
    </location>
</feature>
<dbReference type="PANTHER" id="PTHR16943:SF8">
    <property type="entry name" value="2-METHYLCITRATE DEHYDRATASE"/>
    <property type="match status" value="1"/>
</dbReference>
<dbReference type="Gene3D" id="1.10.4100.10">
    <property type="entry name" value="2-methylcitrate dehydratase PrpD"/>
    <property type="match status" value="1"/>
</dbReference>